<dbReference type="SMART" id="SM00661">
    <property type="entry name" value="RPOL9"/>
    <property type="match status" value="1"/>
</dbReference>
<evidence type="ECO:0000259" key="1">
    <source>
        <dbReference type="SMART" id="SM00661"/>
    </source>
</evidence>
<name>A0A8C5QYZ8_9ANUR</name>
<dbReference type="GO" id="GO:0006351">
    <property type="term" value="P:DNA-templated transcription"/>
    <property type="evidence" value="ECO:0007669"/>
    <property type="project" value="InterPro"/>
</dbReference>
<dbReference type="InterPro" id="IPR001529">
    <property type="entry name" value="Zn_ribbon_RPB9"/>
</dbReference>
<reference evidence="2" key="1">
    <citation type="submission" date="2025-08" db="UniProtKB">
        <authorList>
            <consortium name="Ensembl"/>
        </authorList>
    </citation>
    <scope>IDENTIFICATION</scope>
</reference>
<dbReference type="Pfam" id="PF02150">
    <property type="entry name" value="Zn_ribbon_RPB9"/>
    <property type="match status" value="1"/>
</dbReference>
<feature type="domain" description="DNA-directed RNA polymerase II subunit RPB9-like zinc ribbon" evidence="1">
    <location>
        <begin position="3"/>
        <end position="53"/>
    </location>
</feature>
<proteinExistence type="predicted"/>
<protein>
    <recommendedName>
        <fullName evidence="1">DNA-directed RNA polymerase II subunit RPB9-like zinc ribbon domain-containing protein</fullName>
    </recommendedName>
</protein>
<evidence type="ECO:0000313" key="3">
    <source>
        <dbReference type="Proteomes" id="UP000694569"/>
    </source>
</evidence>
<reference evidence="2" key="2">
    <citation type="submission" date="2025-09" db="UniProtKB">
        <authorList>
            <consortium name="Ensembl"/>
        </authorList>
    </citation>
    <scope>IDENTIFICATION</scope>
</reference>
<dbReference type="Ensembl" id="ENSLLET00000045534.1">
    <property type="protein sequence ID" value="ENSLLEP00000043786.1"/>
    <property type="gene ID" value="ENSLLEG00000027822.1"/>
</dbReference>
<dbReference type="OrthoDB" id="282152at2759"/>
<dbReference type="Proteomes" id="UP000694569">
    <property type="component" value="Unplaced"/>
</dbReference>
<keyword evidence="3" id="KW-1185">Reference proteome</keyword>
<dbReference type="AlphaFoldDB" id="A0A8C5QYZ8"/>
<evidence type="ECO:0000313" key="2">
    <source>
        <dbReference type="Ensembl" id="ENSLLEP00000043786.1"/>
    </source>
</evidence>
<dbReference type="GeneTree" id="ENSGT00940000164648"/>
<organism evidence="2 3">
    <name type="scientific">Leptobrachium leishanense</name>
    <name type="common">Leishan spiny toad</name>
    <dbReference type="NCBI Taxonomy" id="445787"/>
    <lineage>
        <taxon>Eukaryota</taxon>
        <taxon>Metazoa</taxon>
        <taxon>Chordata</taxon>
        <taxon>Craniata</taxon>
        <taxon>Vertebrata</taxon>
        <taxon>Euteleostomi</taxon>
        <taxon>Amphibia</taxon>
        <taxon>Batrachia</taxon>
        <taxon>Anura</taxon>
        <taxon>Pelobatoidea</taxon>
        <taxon>Megophryidae</taxon>
        <taxon>Leptobrachium</taxon>
    </lineage>
</organism>
<accession>A0A8C5QYZ8</accession>
<sequence length="81" mass="9141">MLIFCPSCGNALIVEEGQRGYRFACNMCPYVHNINRKVTSRKYPKLKEVDDVLGGSAARENVDSTKLCVTTCRLQPQILYI</sequence>